<name>A0A369K805_HYPMA</name>
<evidence type="ECO:0000313" key="2">
    <source>
        <dbReference type="Proteomes" id="UP000076154"/>
    </source>
</evidence>
<keyword evidence="2" id="KW-1185">Reference proteome</keyword>
<evidence type="ECO:0000313" key="1">
    <source>
        <dbReference type="EMBL" id="RDB30749.1"/>
    </source>
</evidence>
<proteinExistence type="predicted"/>
<gene>
    <name evidence="1" type="ORF">Hypma_005742</name>
</gene>
<dbReference type="AlphaFoldDB" id="A0A369K805"/>
<reference evidence="1" key="1">
    <citation type="submission" date="2018-04" db="EMBL/GenBank/DDBJ databases">
        <title>Whole genome sequencing of Hypsizygus marmoreus.</title>
        <authorList>
            <person name="Choi I.-G."/>
            <person name="Min B."/>
            <person name="Kim J.-G."/>
            <person name="Kim S."/>
            <person name="Oh Y.-L."/>
            <person name="Kong W.-S."/>
            <person name="Park H."/>
            <person name="Jeong J."/>
            <person name="Song E.-S."/>
        </authorList>
    </citation>
    <scope>NUCLEOTIDE SEQUENCE [LARGE SCALE GENOMIC DNA]</scope>
    <source>
        <strain evidence="1">51987-8</strain>
    </source>
</reference>
<protein>
    <submittedName>
        <fullName evidence="1">Uncharacterized protein</fullName>
    </submittedName>
</protein>
<dbReference type="InParanoid" id="A0A369K805"/>
<organism evidence="1 2">
    <name type="scientific">Hypsizygus marmoreus</name>
    <name type="common">White beech mushroom</name>
    <name type="synonym">Agaricus marmoreus</name>
    <dbReference type="NCBI Taxonomy" id="39966"/>
    <lineage>
        <taxon>Eukaryota</taxon>
        <taxon>Fungi</taxon>
        <taxon>Dikarya</taxon>
        <taxon>Basidiomycota</taxon>
        <taxon>Agaricomycotina</taxon>
        <taxon>Agaricomycetes</taxon>
        <taxon>Agaricomycetidae</taxon>
        <taxon>Agaricales</taxon>
        <taxon>Tricholomatineae</taxon>
        <taxon>Lyophyllaceae</taxon>
        <taxon>Hypsizygus</taxon>
    </lineage>
</organism>
<dbReference type="EMBL" id="LUEZ02000004">
    <property type="protein sequence ID" value="RDB30749.1"/>
    <property type="molecule type" value="Genomic_DNA"/>
</dbReference>
<accession>A0A369K805</accession>
<sequence>MMLSNWGLWLYLWAAVRSALQLVLILDLTFHRIDFSSHDIDRRHHNRLLVALRIAVRSASSLCLPANILPAVSMFQLMLMTPLLSRLTD</sequence>
<dbReference type="Proteomes" id="UP000076154">
    <property type="component" value="Unassembled WGS sequence"/>
</dbReference>
<comment type="caution">
    <text evidence="1">The sequence shown here is derived from an EMBL/GenBank/DDBJ whole genome shotgun (WGS) entry which is preliminary data.</text>
</comment>